<organism evidence="6 7">
    <name type="scientific">Athelia psychrophila</name>
    <dbReference type="NCBI Taxonomy" id="1759441"/>
    <lineage>
        <taxon>Eukaryota</taxon>
        <taxon>Fungi</taxon>
        <taxon>Dikarya</taxon>
        <taxon>Basidiomycota</taxon>
        <taxon>Agaricomycotina</taxon>
        <taxon>Agaricomycetes</taxon>
        <taxon>Agaricomycetidae</taxon>
        <taxon>Atheliales</taxon>
        <taxon>Atheliaceae</taxon>
        <taxon>Athelia</taxon>
    </lineage>
</organism>
<dbReference type="PRINTS" id="PR00080">
    <property type="entry name" value="SDRFAMILY"/>
</dbReference>
<dbReference type="Gene3D" id="3.40.50.720">
    <property type="entry name" value="NAD(P)-binding Rossmann-like Domain"/>
    <property type="match status" value="1"/>
</dbReference>
<gene>
    <name evidence="6" type="ORF">FIBSPDRAFT_774269</name>
</gene>
<evidence type="ECO:0000313" key="6">
    <source>
        <dbReference type="EMBL" id="KZP32981.1"/>
    </source>
</evidence>
<dbReference type="SMART" id="SM00822">
    <property type="entry name" value="PKS_KR"/>
    <property type="match status" value="1"/>
</dbReference>
<dbReference type="SUPFAM" id="SSF51735">
    <property type="entry name" value="NAD(P)-binding Rossmann-fold domains"/>
    <property type="match status" value="1"/>
</dbReference>
<comment type="similarity">
    <text evidence="1 4">Belongs to the short-chain dehydrogenases/reductases (SDR) family.</text>
</comment>
<evidence type="ECO:0000256" key="2">
    <source>
        <dbReference type="ARBA" id="ARBA00022857"/>
    </source>
</evidence>
<dbReference type="Pfam" id="PF00106">
    <property type="entry name" value="adh_short"/>
    <property type="match status" value="1"/>
</dbReference>
<evidence type="ECO:0000313" key="7">
    <source>
        <dbReference type="Proteomes" id="UP000076532"/>
    </source>
</evidence>
<dbReference type="GO" id="GO:0050664">
    <property type="term" value="F:oxidoreductase activity, acting on NAD(P)H, oxygen as acceptor"/>
    <property type="evidence" value="ECO:0007669"/>
    <property type="project" value="TreeGrafter"/>
</dbReference>
<accession>A0A166VR80</accession>
<dbReference type="InterPro" id="IPR057326">
    <property type="entry name" value="KR_dom"/>
</dbReference>
<dbReference type="InterPro" id="IPR036291">
    <property type="entry name" value="NAD(P)-bd_dom_sf"/>
</dbReference>
<dbReference type="STRING" id="436010.A0A166VR80"/>
<dbReference type="GO" id="GO:0016616">
    <property type="term" value="F:oxidoreductase activity, acting on the CH-OH group of donors, NAD or NADP as acceptor"/>
    <property type="evidence" value="ECO:0007669"/>
    <property type="project" value="UniProtKB-ARBA"/>
</dbReference>
<dbReference type="InterPro" id="IPR002347">
    <property type="entry name" value="SDR_fam"/>
</dbReference>
<keyword evidence="2" id="KW-0521">NADP</keyword>
<dbReference type="OrthoDB" id="9876299at2759"/>
<dbReference type="PANTHER" id="PTHR43008">
    <property type="entry name" value="BENZIL REDUCTASE"/>
    <property type="match status" value="1"/>
</dbReference>
<dbReference type="PRINTS" id="PR00081">
    <property type="entry name" value="GDHRDH"/>
</dbReference>
<dbReference type="InterPro" id="IPR020904">
    <property type="entry name" value="Sc_DH/Rdtase_CS"/>
</dbReference>
<sequence>MSKPVIVVTGASKGIGLAVTKILLQNLNSTVVAISRTSTPELEQLACDSLLALKCDVSDEDGLSHAISRAINEKGHIDGLILNAGTLDPLGRIESQDNNLDSWKAHFDVNFFSLISAVKASLLQLRKSNYGGRIVFVSSGAAVGGTEGWGPYNAAKAAMNSLCRTLAEEEPSIVSVAVRPGKVDTSMQATIRSLGGSTMKDADHKGFIKAHTDGKLVKTEDVGYCIAELALRAPKSLSGQFVSWDSADCADYRRKD</sequence>
<keyword evidence="7" id="KW-1185">Reference proteome</keyword>
<evidence type="ECO:0000259" key="5">
    <source>
        <dbReference type="SMART" id="SM00822"/>
    </source>
</evidence>
<evidence type="ECO:0000256" key="3">
    <source>
        <dbReference type="ARBA" id="ARBA00023002"/>
    </source>
</evidence>
<protein>
    <submittedName>
        <fullName evidence="6">NAD(P)-binding protein</fullName>
    </submittedName>
</protein>
<dbReference type="PANTHER" id="PTHR43008:SF8">
    <property type="entry name" value="BENZIL REDUCTASE ((S)-BENZOIN FORMING) IRC24"/>
    <property type="match status" value="1"/>
</dbReference>
<evidence type="ECO:0000256" key="4">
    <source>
        <dbReference type="RuleBase" id="RU000363"/>
    </source>
</evidence>
<dbReference type="EMBL" id="KV417484">
    <property type="protein sequence ID" value="KZP32981.1"/>
    <property type="molecule type" value="Genomic_DNA"/>
</dbReference>
<dbReference type="Proteomes" id="UP000076532">
    <property type="component" value="Unassembled WGS sequence"/>
</dbReference>
<keyword evidence="3" id="KW-0560">Oxidoreductase</keyword>
<name>A0A166VR80_9AGAM</name>
<reference evidence="6 7" key="1">
    <citation type="journal article" date="2016" name="Mol. Biol. Evol.">
        <title>Comparative Genomics of Early-Diverging Mushroom-Forming Fungi Provides Insights into the Origins of Lignocellulose Decay Capabilities.</title>
        <authorList>
            <person name="Nagy L.G."/>
            <person name="Riley R."/>
            <person name="Tritt A."/>
            <person name="Adam C."/>
            <person name="Daum C."/>
            <person name="Floudas D."/>
            <person name="Sun H."/>
            <person name="Yadav J.S."/>
            <person name="Pangilinan J."/>
            <person name="Larsson K.H."/>
            <person name="Matsuura K."/>
            <person name="Barry K."/>
            <person name="Labutti K."/>
            <person name="Kuo R."/>
            <person name="Ohm R.A."/>
            <person name="Bhattacharya S.S."/>
            <person name="Shirouzu T."/>
            <person name="Yoshinaga Y."/>
            <person name="Martin F.M."/>
            <person name="Grigoriev I.V."/>
            <person name="Hibbett D.S."/>
        </authorList>
    </citation>
    <scope>NUCLEOTIDE SEQUENCE [LARGE SCALE GENOMIC DNA]</scope>
    <source>
        <strain evidence="6 7">CBS 109695</strain>
    </source>
</reference>
<proteinExistence type="inferred from homology"/>
<evidence type="ECO:0000256" key="1">
    <source>
        <dbReference type="ARBA" id="ARBA00006484"/>
    </source>
</evidence>
<feature type="domain" description="Ketoreductase" evidence="5">
    <location>
        <begin position="4"/>
        <end position="186"/>
    </location>
</feature>
<dbReference type="AlphaFoldDB" id="A0A166VR80"/>
<dbReference type="PROSITE" id="PS00061">
    <property type="entry name" value="ADH_SHORT"/>
    <property type="match status" value="1"/>
</dbReference>